<dbReference type="Gene3D" id="3.20.20.100">
    <property type="entry name" value="NADP-dependent oxidoreductase domain"/>
    <property type="match status" value="1"/>
</dbReference>
<organism evidence="8 9">
    <name type="scientific">OM182 bacterium MED-G28</name>
    <dbReference type="NCBI Taxonomy" id="1986256"/>
    <lineage>
        <taxon>Bacteria</taxon>
        <taxon>Pseudomonadati</taxon>
        <taxon>Pseudomonadota</taxon>
        <taxon>Gammaproteobacteria</taxon>
        <taxon>OMG group</taxon>
        <taxon>OM182 clade</taxon>
    </lineage>
</organism>
<dbReference type="AlphaFoldDB" id="A0A2A5W7K0"/>
<protein>
    <submittedName>
        <fullName evidence="8">4-dihydromethyl-trisporate dehydrogenase</fullName>
    </submittedName>
</protein>
<comment type="similarity">
    <text evidence="1">Belongs to the aldo/keto reductase family.</text>
</comment>
<evidence type="ECO:0000256" key="1">
    <source>
        <dbReference type="ARBA" id="ARBA00007905"/>
    </source>
</evidence>
<evidence type="ECO:0000313" key="9">
    <source>
        <dbReference type="Proteomes" id="UP000219329"/>
    </source>
</evidence>
<feature type="binding site" evidence="5">
    <location>
        <position position="107"/>
    </location>
    <ligand>
        <name>substrate</name>
    </ligand>
</feature>
<comment type="caution">
    <text evidence="8">The sequence shown here is derived from an EMBL/GenBank/DDBJ whole genome shotgun (WGS) entry which is preliminary data.</text>
</comment>
<evidence type="ECO:0000256" key="4">
    <source>
        <dbReference type="PIRSR" id="PIRSR000097-1"/>
    </source>
</evidence>
<dbReference type="GO" id="GO:0016616">
    <property type="term" value="F:oxidoreductase activity, acting on the CH-OH group of donors, NAD or NADP as acceptor"/>
    <property type="evidence" value="ECO:0007669"/>
    <property type="project" value="UniProtKB-ARBA"/>
</dbReference>
<evidence type="ECO:0000259" key="7">
    <source>
        <dbReference type="Pfam" id="PF00248"/>
    </source>
</evidence>
<evidence type="ECO:0000313" key="8">
    <source>
        <dbReference type="EMBL" id="PDH32267.1"/>
    </source>
</evidence>
<dbReference type="Proteomes" id="UP000219329">
    <property type="component" value="Unassembled WGS sequence"/>
</dbReference>
<proteinExistence type="inferred from homology"/>
<dbReference type="InterPro" id="IPR020471">
    <property type="entry name" value="AKR"/>
</dbReference>
<evidence type="ECO:0000256" key="6">
    <source>
        <dbReference type="PIRSR" id="PIRSR000097-3"/>
    </source>
</evidence>
<feature type="site" description="Lowers pKa of active site Tyr" evidence="6">
    <location>
        <position position="74"/>
    </location>
</feature>
<dbReference type="PIRSF" id="PIRSF000097">
    <property type="entry name" value="AKR"/>
    <property type="match status" value="1"/>
</dbReference>
<dbReference type="PRINTS" id="PR00069">
    <property type="entry name" value="ALDKETRDTASE"/>
</dbReference>
<dbReference type="Pfam" id="PF00248">
    <property type="entry name" value="Aldo_ket_red"/>
    <property type="match status" value="1"/>
</dbReference>
<dbReference type="InterPro" id="IPR036812">
    <property type="entry name" value="NAD(P)_OxRdtase_dom_sf"/>
</dbReference>
<dbReference type="InterPro" id="IPR023210">
    <property type="entry name" value="NADP_OxRdtase_dom"/>
</dbReference>
<dbReference type="PANTHER" id="PTHR11732">
    <property type="entry name" value="ALDO/KETO REDUCTASE"/>
    <property type="match status" value="1"/>
</dbReference>
<dbReference type="InterPro" id="IPR018170">
    <property type="entry name" value="Aldo/ket_reductase_CS"/>
</dbReference>
<name>A0A2A5W7K0_9GAMM</name>
<dbReference type="EMBL" id="NTJZ01000019">
    <property type="protein sequence ID" value="PDH32267.1"/>
    <property type="molecule type" value="Genomic_DNA"/>
</dbReference>
<accession>A0A2A5W7K0</accession>
<reference evidence="8 9" key="1">
    <citation type="submission" date="2017-08" db="EMBL/GenBank/DDBJ databases">
        <title>Fine stratification of microbial communities through a metagenomic profile of the photic zone.</title>
        <authorList>
            <person name="Haro-Moreno J.M."/>
            <person name="Lopez-Perez M."/>
            <person name="De La Torre J."/>
            <person name="Picazo A."/>
            <person name="Camacho A."/>
            <person name="Rodriguez-Valera F."/>
        </authorList>
    </citation>
    <scope>NUCLEOTIDE SEQUENCE [LARGE SCALE GENOMIC DNA]</scope>
    <source>
        <strain evidence="8">MED-G28</strain>
    </source>
</reference>
<evidence type="ECO:0000256" key="2">
    <source>
        <dbReference type="ARBA" id="ARBA00023002"/>
    </source>
</evidence>
<evidence type="ECO:0000256" key="5">
    <source>
        <dbReference type="PIRSR" id="PIRSR000097-2"/>
    </source>
</evidence>
<keyword evidence="2" id="KW-0560">Oxidoreductase</keyword>
<dbReference type="SUPFAM" id="SSF51430">
    <property type="entry name" value="NAD(P)-linked oxidoreductase"/>
    <property type="match status" value="1"/>
</dbReference>
<comment type="catalytic activity">
    <reaction evidence="3">
        <text>hydroxyacetone + NADP(+) = methylglyoxal + NADPH + H(+)</text>
        <dbReference type="Rhea" id="RHEA:27986"/>
        <dbReference type="ChEBI" id="CHEBI:15378"/>
        <dbReference type="ChEBI" id="CHEBI:17158"/>
        <dbReference type="ChEBI" id="CHEBI:27957"/>
        <dbReference type="ChEBI" id="CHEBI:57783"/>
        <dbReference type="ChEBI" id="CHEBI:58349"/>
    </reaction>
</comment>
<sequence length="322" mass="36428">MSFESVKDMPSIGFGLWKIAPDACEETVVEAIRCGYRHFDAASDYGNEAEVGRGFQRGISEGLCSREELWITSKLWNTYHDPEHVPAALERTLSDLQLDYLDLYLIHFPIALEYVPFETRYPAEWFYDPNSDQPAMKLAKVSLSNTWHAMEALKKSGKVKYIGVCNYNSGLLHDLMNYSNVPPEVLQIESHPYLVQENLIRLAKSYGLEVTAFSPLGSLSYVELDMAEQSESILEQHVVKEIANRVGCTLAQVLLSWGVQRGTSVVVKSTNPERMKHNLDAESIQLSDEDMASISALNRNRRYNDPGVFCEAAFNTFHPIYD</sequence>
<dbReference type="PROSITE" id="PS00062">
    <property type="entry name" value="ALDOKETO_REDUCTASE_2"/>
    <property type="match status" value="1"/>
</dbReference>
<gene>
    <name evidence="8" type="ORF">CNF02_12495</name>
</gene>
<feature type="active site" description="Proton donor" evidence="4">
    <location>
        <position position="45"/>
    </location>
</feature>
<dbReference type="PROSITE" id="PS00798">
    <property type="entry name" value="ALDOKETO_REDUCTASE_1"/>
    <property type="match status" value="1"/>
</dbReference>
<feature type="domain" description="NADP-dependent oxidoreductase" evidence="7">
    <location>
        <begin position="12"/>
        <end position="298"/>
    </location>
</feature>
<evidence type="ECO:0000256" key="3">
    <source>
        <dbReference type="ARBA" id="ARBA00049445"/>
    </source>
</evidence>
<dbReference type="FunFam" id="3.20.20.100:FF:000002">
    <property type="entry name" value="2,5-diketo-D-gluconic acid reductase A"/>
    <property type="match status" value="1"/>
</dbReference>